<dbReference type="Pfam" id="PF02518">
    <property type="entry name" value="HATPase_c"/>
    <property type="match status" value="1"/>
</dbReference>
<feature type="transmembrane region" description="Helical" evidence="1">
    <location>
        <begin position="42"/>
        <end position="64"/>
    </location>
</feature>
<accession>A0ABY0C1M0</accession>
<organism evidence="3 4">
    <name type="scientific">Aliidiomarina sedimenti</name>
    <dbReference type="NCBI Taxonomy" id="1933879"/>
    <lineage>
        <taxon>Bacteria</taxon>
        <taxon>Pseudomonadati</taxon>
        <taxon>Pseudomonadota</taxon>
        <taxon>Gammaproteobacteria</taxon>
        <taxon>Alteromonadales</taxon>
        <taxon>Idiomarinaceae</taxon>
        <taxon>Aliidiomarina</taxon>
    </lineage>
</organism>
<evidence type="ECO:0000259" key="2">
    <source>
        <dbReference type="PROSITE" id="PS50109"/>
    </source>
</evidence>
<feature type="transmembrane region" description="Helical" evidence="1">
    <location>
        <begin position="112"/>
        <end position="132"/>
    </location>
</feature>
<reference evidence="3 4" key="1">
    <citation type="journal article" date="2018" name="Front. Microbiol.">
        <title>Genome-Based Analysis Reveals the Taxonomy and Diversity of the Family Idiomarinaceae.</title>
        <authorList>
            <person name="Liu Y."/>
            <person name="Lai Q."/>
            <person name="Shao Z."/>
        </authorList>
    </citation>
    <scope>NUCLEOTIDE SEQUENCE [LARGE SCALE GENOMIC DNA]</scope>
    <source>
        <strain evidence="3 4">GBSy1</strain>
    </source>
</reference>
<evidence type="ECO:0000256" key="1">
    <source>
        <dbReference type="SAM" id="Phobius"/>
    </source>
</evidence>
<dbReference type="SUPFAM" id="SSF55874">
    <property type="entry name" value="ATPase domain of HSP90 chaperone/DNA topoisomerase II/histidine kinase"/>
    <property type="match status" value="1"/>
</dbReference>
<keyword evidence="1" id="KW-1133">Transmembrane helix</keyword>
<evidence type="ECO:0000313" key="3">
    <source>
        <dbReference type="EMBL" id="RUO31644.1"/>
    </source>
</evidence>
<keyword evidence="1" id="KW-0472">Membrane</keyword>
<dbReference type="InterPro" id="IPR010559">
    <property type="entry name" value="Sig_transdc_His_kin_internal"/>
</dbReference>
<proteinExistence type="predicted"/>
<dbReference type="InterPro" id="IPR036890">
    <property type="entry name" value="HATPase_C_sf"/>
</dbReference>
<keyword evidence="4" id="KW-1185">Reference proteome</keyword>
<dbReference type="EMBL" id="PIPN01000001">
    <property type="protein sequence ID" value="RUO31644.1"/>
    <property type="molecule type" value="Genomic_DNA"/>
</dbReference>
<dbReference type="InterPro" id="IPR005467">
    <property type="entry name" value="His_kinase_dom"/>
</dbReference>
<dbReference type="PROSITE" id="PS50109">
    <property type="entry name" value="HIS_KIN"/>
    <property type="match status" value="1"/>
</dbReference>
<evidence type="ECO:0000313" key="4">
    <source>
        <dbReference type="Proteomes" id="UP000287410"/>
    </source>
</evidence>
<protein>
    <submittedName>
        <fullName evidence="3">ATPase</fullName>
    </submittedName>
</protein>
<keyword evidence="1" id="KW-0812">Transmembrane</keyword>
<dbReference type="RefSeq" id="WP_126787752.1">
    <property type="nucleotide sequence ID" value="NZ_PIPN01000001.1"/>
</dbReference>
<name>A0ABY0C1M0_9GAMM</name>
<dbReference type="Pfam" id="PF06580">
    <property type="entry name" value="His_kinase"/>
    <property type="match status" value="1"/>
</dbReference>
<sequence length="347" mass="39906">MNLNFYFNNREKLFISALLLLLYLIPAGLEWLQLEKEQLSRILISLPIWLTFFFIGPFWLFYLLQKVKPVANFNVVAQGVVYVLMMFAGAHMVSRLHLLAFPQYQFPLEEQFVSALLWGVFIFSMTHMYLLYQRFLSEQKLRKEAQWADLTNRLNPHFLFNSLNTISALIYSSPQKADDVLHKLADILRYSVDQQKEWVSLDQELSICRTYLAIEQARFTDNLVIDWQLDESLNPALYKVPPLLLQPLIENVVKHVKRRPIELTISVYTEKSVHAKKGVHADRGSLIFLVCDNGDGFNESVLSEQEQQGQGLDIVKKRVAIAGGSMTLSNQDQTKGGAVCKISLPIH</sequence>
<dbReference type="PANTHER" id="PTHR34220:SF9">
    <property type="entry name" value="SIGNAL TRANSDUCTION HISTIDINE KINASE INTERNAL REGION DOMAIN-CONTAINING PROTEIN"/>
    <property type="match status" value="1"/>
</dbReference>
<gene>
    <name evidence="3" type="ORF">CWE12_01195</name>
</gene>
<dbReference type="InterPro" id="IPR003594">
    <property type="entry name" value="HATPase_dom"/>
</dbReference>
<dbReference type="Proteomes" id="UP000287410">
    <property type="component" value="Unassembled WGS sequence"/>
</dbReference>
<dbReference type="Gene3D" id="3.30.565.10">
    <property type="entry name" value="Histidine kinase-like ATPase, C-terminal domain"/>
    <property type="match status" value="1"/>
</dbReference>
<dbReference type="InterPro" id="IPR050640">
    <property type="entry name" value="Bact_2-comp_sensor_kinase"/>
</dbReference>
<feature type="transmembrane region" description="Helical" evidence="1">
    <location>
        <begin position="71"/>
        <end position="92"/>
    </location>
</feature>
<dbReference type="PANTHER" id="PTHR34220">
    <property type="entry name" value="SENSOR HISTIDINE KINASE YPDA"/>
    <property type="match status" value="1"/>
</dbReference>
<comment type="caution">
    <text evidence="3">The sequence shown here is derived from an EMBL/GenBank/DDBJ whole genome shotgun (WGS) entry which is preliminary data.</text>
</comment>
<feature type="domain" description="Histidine kinase" evidence="2">
    <location>
        <begin position="244"/>
        <end position="347"/>
    </location>
</feature>